<keyword evidence="3 6" id="KW-0808">Transferase</keyword>
<dbReference type="EMBL" id="JABBNI010000008">
    <property type="protein sequence ID" value="NMM61804.1"/>
    <property type="molecule type" value="Genomic_DNA"/>
</dbReference>
<name>A0A7Y0EE20_9CLOT</name>
<protein>
    <submittedName>
        <fullName evidence="6">Class I SAM-dependent methyltransferase</fullName>
    </submittedName>
</protein>
<dbReference type="Pfam" id="PF13847">
    <property type="entry name" value="Methyltransf_31"/>
    <property type="match status" value="1"/>
</dbReference>
<dbReference type="GO" id="GO:0008168">
    <property type="term" value="F:methyltransferase activity"/>
    <property type="evidence" value="ECO:0007669"/>
    <property type="project" value="UniProtKB-KW"/>
</dbReference>
<sequence length="198" mass="23140">MDNREFFNNIAEKWDSMCCHPEEKVNHVFDKIKLEKGNYVLDIGSGTGIIIPYIEKEIGEGGKLVALDLSEKMIEVSKKKNDYKNLSFHVGDFNLYNPSEKYDCIIAYSCYPHFNDREAFFKKANFLLKKYGKVVIAHIESRQKINSRHNDIEEHIHSNDLVEVNETSNVMKKFGFDTMYTEDNKEYYICIGKKSREV</sequence>
<dbReference type="CDD" id="cd02440">
    <property type="entry name" value="AdoMet_MTases"/>
    <property type="match status" value="1"/>
</dbReference>
<evidence type="ECO:0000313" key="6">
    <source>
        <dbReference type="EMBL" id="NMM61804.1"/>
    </source>
</evidence>
<dbReference type="Proteomes" id="UP000537131">
    <property type="component" value="Unassembled WGS sequence"/>
</dbReference>
<dbReference type="SUPFAM" id="SSF53335">
    <property type="entry name" value="S-adenosyl-L-methionine-dependent methyltransferases"/>
    <property type="match status" value="1"/>
</dbReference>
<reference evidence="6 7" key="1">
    <citation type="submission" date="2020-04" db="EMBL/GenBank/DDBJ databases">
        <authorList>
            <person name="Doyle D.A."/>
        </authorList>
    </citation>
    <scope>NUCLEOTIDE SEQUENCE [LARGE SCALE GENOMIC DNA]</scope>
    <source>
        <strain evidence="6 7">P21</strain>
    </source>
</reference>
<dbReference type="PANTHER" id="PTHR44307">
    <property type="entry name" value="PHOSPHOETHANOLAMINE METHYLTRANSFERASE"/>
    <property type="match status" value="1"/>
</dbReference>
<gene>
    <name evidence="6" type="ORF">HBE96_03695</name>
</gene>
<proteinExistence type="predicted"/>
<organism evidence="6 7">
    <name type="scientific">Clostridium muellerianum</name>
    <dbReference type="NCBI Taxonomy" id="2716538"/>
    <lineage>
        <taxon>Bacteria</taxon>
        <taxon>Bacillati</taxon>
        <taxon>Bacillota</taxon>
        <taxon>Clostridia</taxon>
        <taxon>Eubacteriales</taxon>
        <taxon>Clostridiaceae</taxon>
        <taxon>Clostridium</taxon>
    </lineage>
</organism>
<feature type="domain" description="Methyltransferase" evidence="5">
    <location>
        <begin position="35"/>
        <end position="159"/>
    </location>
</feature>
<evidence type="ECO:0000256" key="2">
    <source>
        <dbReference type="ARBA" id="ARBA00022603"/>
    </source>
</evidence>
<dbReference type="GO" id="GO:0032259">
    <property type="term" value="P:methylation"/>
    <property type="evidence" value="ECO:0007669"/>
    <property type="project" value="UniProtKB-KW"/>
</dbReference>
<dbReference type="InterPro" id="IPR029063">
    <property type="entry name" value="SAM-dependent_MTases_sf"/>
</dbReference>
<comment type="pathway">
    <text evidence="1">Lipid metabolism.</text>
</comment>
<evidence type="ECO:0000256" key="4">
    <source>
        <dbReference type="ARBA" id="ARBA00025707"/>
    </source>
</evidence>
<reference evidence="6 7" key="2">
    <citation type="submission" date="2020-06" db="EMBL/GenBank/DDBJ databases">
        <title>Complete Genome Sequence of Clostridium muelleri sp. nov. P21T, an Acid-Alcohol Producing Acetogen Isolated from Old Hay.</title>
        <authorList>
            <person name="Duncan K.E."/>
            <person name="Tanner R.S."/>
        </authorList>
    </citation>
    <scope>NUCLEOTIDE SEQUENCE [LARGE SCALE GENOMIC DNA]</scope>
    <source>
        <strain evidence="6 7">P21</strain>
    </source>
</reference>
<keyword evidence="7" id="KW-1185">Reference proteome</keyword>
<comment type="pathway">
    <text evidence="4">Phospholipid metabolism.</text>
</comment>
<comment type="caution">
    <text evidence="6">The sequence shown here is derived from an EMBL/GenBank/DDBJ whole genome shotgun (WGS) entry which is preliminary data.</text>
</comment>
<dbReference type="AlphaFoldDB" id="A0A7Y0EE20"/>
<accession>A0A7Y0EE20</accession>
<evidence type="ECO:0000259" key="5">
    <source>
        <dbReference type="Pfam" id="PF13847"/>
    </source>
</evidence>
<dbReference type="RefSeq" id="WP_169296415.1">
    <property type="nucleotide sequence ID" value="NZ_JABBNI010000008.1"/>
</dbReference>
<evidence type="ECO:0000256" key="3">
    <source>
        <dbReference type="ARBA" id="ARBA00022679"/>
    </source>
</evidence>
<dbReference type="PANTHER" id="PTHR44307:SF2">
    <property type="entry name" value="PHOSPHOETHANOLAMINE METHYLTRANSFERASE ISOFORM X1"/>
    <property type="match status" value="1"/>
</dbReference>
<dbReference type="InterPro" id="IPR025714">
    <property type="entry name" value="Methyltranfer_dom"/>
</dbReference>
<keyword evidence="2 6" id="KW-0489">Methyltransferase</keyword>
<dbReference type="Gene3D" id="3.40.50.150">
    <property type="entry name" value="Vaccinia Virus protein VP39"/>
    <property type="match status" value="1"/>
</dbReference>
<evidence type="ECO:0000313" key="7">
    <source>
        <dbReference type="Proteomes" id="UP000537131"/>
    </source>
</evidence>
<evidence type="ECO:0000256" key="1">
    <source>
        <dbReference type="ARBA" id="ARBA00005189"/>
    </source>
</evidence>